<dbReference type="Proteomes" id="UP001168877">
    <property type="component" value="Unassembled WGS sequence"/>
</dbReference>
<dbReference type="AlphaFoldDB" id="A0AA39S1Y3"/>
<name>A0AA39S1Y3_ACESA</name>
<evidence type="ECO:0000259" key="2">
    <source>
        <dbReference type="Pfam" id="PF12776"/>
    </source>
</evidence>
<gene>
    <name evidence="3" type="ORF">LWI29_033432</name>
</gene>
<comment type="caution">
    <text evidence="3">The sequence shown here is derived from an EMBL/GenBank/DDBJ whole genome shotgun (WGS) entry which is preliminary data.</text>
</comment>
<feature type="region of interest" description="Disordered" evidence="1">
    <location>
        <begin position="258"/>
        <end position="291"/>
    </location>
</feature>
<sequence length="580" mass="66775">MSKVKNSCGFIKVAVREKEFSFAIRSYCSCLVLKGMDRVVFDSCYNPILENLIPKHADFHSSPTPRSMGIRAQNSGDRARTVWTPEMDRYFIDIILEQLNKGNTFDDPLFRQRAWKEMNSLFSAKFNFEYHKDVLKNRYKTLRNLYRAVKSLLDWTGFNWDETRQMVTADNSVWEEYIKVHPEARSFRIKTIPYYNDLCSIYGNKTREQKGDKLESLSHLGENERDLVTVARSDNEEAVKAPDDDNILDGEDYKIPISKDVGETPEAGETPQDETPQATPDTAGTMVGSRSRTYWQPPMDRYFIDLMLDQAQKGNRVDGMFRRESWTEMIISFNAKFGFNYEVEILKNRFKTLRRQYSVIKHLLELKGFVWDDARQMVTADDCVWQDYVKKHTDARQFMTRPMPYFKDLCMICGFPNVDESDCFSIQDLEIQNGVQEVKNSESPVGSAYSEDGVGYFLESAHMGSKTNTKNKRQSENLSNPTGLKKAKSRDEGVGVAIALRDMVTAVSSLSDRKNIGENSSNTISIEHVIAAVQVLPDMDEDLVLDACDFLEDELKAKTFMALDVKLRKKWLLRKLRPQS</sequence>
<dbReference type="EMBL" id="JAUESC010000384">
    <property type="protein sequence ID" value="KAK0583103.1"/>
    <property type="molecule type" value="Genomic_DNA"/>
</dbReference>
<organism evidence="3 4">
    <name type="scientific">Acer saccharum</name>
    <name type="common">Sugar maple</name>
    <dbReference type="NCBI Taxonomy" id="4024"/>
    <lineage>
        <taxon>Eukaryota</taxon>
        <taxon>Viridiplantae</taxon>
        <taxon>Streptophyta</taxon>
        <taxon>Embryophyta</taxon>
        <taxon>Tracheophyta</taxon>
        <taxon>Spermatophyta</taxon>
        <taxon>Magnoliopsida</taxon>
        <taxon>eudicotyledons</taxon>
        <taxon>Gunneridae</taxon>
        <taxon>Pentapetalae</taxon>
        <taxon>rosids</taxon>
        <taxon>malvids</taxon>
        <taxon>Sapindales</taxon>
        <taxon>Sapindaceae</taxon>
        <taxon>Hippocastanoideae</taxon>
        <taxon>Acereae</taxon>
        <taxon>Acer</taxon>
    </lineage>
</organism>
<accession>A0AA39S1Y3</accession>
<proteinExistence type="predicted"/>
<feature type="domain" description="Myb/SANT-like" evidence="2">
    <location>
        <begin position="294"/>
        <end position="388"/>
    </location>
</feature>
<dbReference type="Pfam" id="PF12776">
    <property type="entry name" value="Myb_DNA-bind_3"/>
    <property type="match status" value="2"/>
</dbReference>
<evidence type="ECO:0000313" key="4">
    <source>
        <dbReference type="Proteomes" id="UP001168877"/>
    </source>
</evidence>
<protein>
    <recommendedName>
        <fullName evidence="2">Myb/SANT-like domain-containing protein</fullName>
    </recommendedName>
</protein>
<evidence type="ECO:0000313" key="3">
    <source>
        <dbReference type="EMBL" id="KAK0583103.1"/>
    </source>
</evidence>
<feature type="domain" description="Myb/SANT-like" evidence="2">
    <location>
        <begin position="83"/>
        <end position="177"/>
    </location>
</feature>
<feature type="compositionally biased region" description="Polar residues" evidence="1">
    <location>
        <begin position="273"/>
        <end position="291"/>
    </location>
</feature>
<reference evidence="3" key="1">
    <citation type="journal article" date="2022" name="Plant J.">
        <title>Strategies of tolerance reflected in two North American maple genomes.</title>
        <authorList>
            <person name="McEvoy S.L."/>
            <person name="Sezen U.U."/>
            <person name="Trouern-Trend A."/>
            <person name="McMahon S.M."/>
            <person name="Schaberg P.G."/>
            <person name="Yang J."/>
            <person name="Wegrzyn J.L."/>
            <person name="Swenson N.G."/>
        </authorList>
    </citation>
    <scope>NUCLEOTIDE SEQUENCE</scope>
    <source>
        <strain evidence="3">NS2018</strain>
    </source>
</reference>
<dbReference type="PANTHER" id="PTHR46929">
    <property type="entry name" value="EXPRESSED PROTEIN"/>
    <property type="match status" value="1"/>
</dbReference>
<feature type="region of interest" description="Disordered" evidence="1">
    <location>
        <begin position="465"/>
        <end position="489"/>
    </location>
</feature>
<dbReference type="InterPro" id="IPR024752">
    <property type="entry name" value="Myb/SANT-like_dom"/>
</dbReference>
<keyword evidence="4" id="KW-1185">Reference proteome</keyword>
<evidence type="ECO:0000256" key="1">
    <source>
        <dbReference type="SAM" id="MobiDB-lite"/>
    </source>
</evidence>
<reference evidence="3" key="2">
    <citation type="submission" date="2023-06" db="EMBL/GenBank/DDBJ databases">
        <authorList>
            <person name="Swenson N.G."/>
            <person name="Wegrzyn J.L."/>
            <person name="Mcevoy S.L."/>
        </authorList>
    </citation>
    <scope>NUCLEOTIDE SEQUENCE</scope>
    <source>
        <strain evidence="3">NS2018</strain>
        <tissue evidence="3">Leaf</tissue>
    </source>
</reference>
<dbReference type="PANTHER" id="PTHR46929:SF33">
    <property type="entry name" value="L10-INTERACTING MYB DOMAIN-CONTAINING PROTEIN-LIKE ISOFORM X1"/>
    <property type="match status" value="1"/>
</dbReference>